<dbReference type="FunFam" id="2.30.18.10:FF:000001">
    <property type="entry name" value="Transcription initiation factor IIA subunit 2"/>
    <property type="match status" value="1"/>
</dbReference>
<dbReference type="AlphaFoldDB" id="A0A6P6Y958"/>
<dbReference type="Proteomes" id="UP000515146">
    <property type="component" value="Unplaced"/>
</dbReference>
<dbReference type="CTD" id="42822"/>
<keyword evidence="4 6" id="KW-0804">Transcription</keyword>
<evidence type="ECO:0000256" key="5">
    <source>
        <dbReference type="ARBA" id="ARBA00023242"/>
    </source>
</evidence>
<evidence type="ECO:0000256" key="3">
    <source>
        <dbReference type="ARBA" id="ARBA00023015"/>
    </source>
</evidence>
<dbReference type="Pfam" id="PF02751">
    <property type="entry name" value="TFIIA_gamma_C"/>
    <property type="match status" value="1"/>
</dbReference>
<dbReference type="GO" id="GO:0005672">
    <property type="term" value="C:transcription factor TFIIA complex"/>
    <property type="evidence" value="ECO:0007669"/>
    <property type="project" value="InterPro"/>
</dbReference>
<dbReference type="PANTHER" id="PTHR10966">
    <property type="entry name" value="TRANSCRIPTION INITIATION FACTOR IIA SUBUNIT 2"/>
    <property type="match status" value="1"/>
</dbReference>
<organism evidence="9 10">
    <name type="scientific">Dermatophagoides pteronyssinus</name>
    <name type="common">European house dust mite</name>
    <dbReference type="NCBI Taxonomy" id="6956"/>
    <lineage>
        <taxon>Eukaryota</taxon>
        <taxon>Metazoa</taxon>
        <taxon>Ecdysozoa</taxon>
        <taxon>Arthropoda</taxon>
        <taxon>Chelicerata</taxon>
        <taxon>Arachnida</taxon>
        <taxon>Acari</taxon>
        <taxon>Acariformes</taxon>
        <taxon>Sarcoptiformes</taxon>
        <taxon>Astigmata</taxon>
        <taxon>Psoroptidia</taxon>
        <taxon>Analgoidea</taxon>
        <taxon>Pyroglyphidae</taxon>
        <taxon>Dermatophagoidinae</taxon>
        <taxon>Dermatophagoides</taxon>
    </lineage>
</organism>
<feature type="domain" description="Transcription initiation factor IIA gamma subunit C-terminal" evidence="8">
    <location>
        <begin position="59"/>
        <end position="101"/>
    </location>
</feature>
<dbReference type="InterPro" id="IPR009088">
    <property type="entry name" value="TFIIA_b-brl"/>
</dbReference>
<dbReference type="KEGG" id="dpte:113795115"/>
<evidence type="ECO:0000313" key="10">
    <source>
        <dbReference type="RefSeq" id="XP_027201104.1"/>
    </source>
</evidence>
<dbReference type="PIRSF" id="PIRSF009415">
    <property type="entry name" value="Hum_TFIIA_gamma"/>
    <property type="match status" value="1"/>
</dbReference>
<proteinExistence type="inferred from homology"/>
<comment type="function">
    <text evidence="6">TFIIA is a component of the transcription machinery of RNA polymerase II and plays an important role in transcriptional activation.</text>
</comment>
<evidence type="ECO:0000259" key="7">
    <source>
        <dbReference type="Pfam" id="PF02268"/>
    </source>
</evidence>
<dbReference type="InterPro" id="IPR003194">
    <property type="entry name" value="TFIIA_gsu"/>
</dbReference>
<keyword evidence="9" id="KW-1185">Reference proteome</keyword>
<protein>
    <recommendedName>
        <fullName evidence="6">Transcription initiation factor IIA subunit 2</fullName>
    </recommendedName>
</protein>
<dbReference type="FunFam" id="1.10.287.190:FF:000001">
    <property type="entry name" value="Transcription initiation factor IIA subunit 2"/>
    <property type="match status" value="1"/>
</dbReference>
<dbReference type="RefSeq" id="XP_027201104.1">
    <property type="nucleotide sequence ID" value="XM_027345303.1"/>
</dbReference>
<dbReference type="InterPro" id="IPR015872">
    <property type="entry name" value="TFIIA_gsu_N"/>
</dbReference>
<evidence type="ECO:0000256" key="1">
    <source>
        <dbReference type="ARBA" id="ARBA00004123"/>
    </source>
</evidence>
<gene>
    <name evidence="10" type="primary">LOC113795115</name>
</gene>
<dbReference type="CDD" id="cd10145">
    <property type="entry name" value="TFIIA_gamma_N"/>
    <property type="match status" value="1"/>
</dbReference>
<dbReference type="Gene3D" id="1.10.287.190">
    <property type="entry name" value="Transcription factor IIA gamma subunit, alpha-helical domain"/>
    <property type="match status" value="1"/>
</dbReference>
<keyword evidence="5 6" id="KW-0539">Nucleus</keyword>
<dbReference type="SUPFAM" id="SSF50784">
    <property type="entry name" value="Transcription factor IIA (TFIIA), beta-barrel domain"/>
    <property type="match status" value="1"/>
</dbReference>
<dbReference type="InParanoid" id="A0A6P6Y958"/>
<keyword evidence="3 6" id="KW-0805">Transcription regulation</keyword>
<comment type="similarity">
    <text evidence="2 6">Belongs to the TFIIA subunit 2 family.</text>
</comment>
<comment type="subcellular location">
    <subcellularLocation>
        <location evidence="1 6">Nucleus</location>
    </subcellularLocation>
</comment>
<dbReference type="OMA" id="QYYELYR"/>
<dbReference type="InterPro" id="IPR009083">
    <property type="entry name" value="TFIIA_a-hlx"/>
</dbReference>
<accession>A0A6P6Y958</accession>
<reference evidence="10" key="1">
    <citation type="submission" date="2025-08" db="UniProtKB">
        <authorList>
            <consortium name="RefSeq"/>
        </authorList>
    </citation>
    <scope>IDENTIFICATION</scope>
    <source>
        <strain evidence="10">Airmid</strain>
    </source>
</reference>
<evidence type="ECO:0000256" key="2">
    <source>
        <dbReference type="ARBA" id="ARBA00007675"/>
    </source>
</evidence>
<dbReference type="GeneID" id="113795115"/>
<dbReference type="Gene3D" id="2.30.18.10">
    <property type="entry name" value="Transcription factor IIA (TFIIA), beta-barrel domain"/>
    <property type="match status" value="1"/>
</dbReference>
<evidence type="ECO:0000256" key="4">
    <source>
        <dbReference type="ARBA" id="ARBA00023163"/>
    </source>
</evidence>
<dbReference type="InterPro" id="IPR015871">
    <property type="entry name" value="TFIIA_gsu_C"/>
</dbReference>
<dbReference type="OrthoDB" id="586585at2759"/>
<dbReference type="GO" id="GO:0006367">
    <property type="term" value="P:transcription initiation at RNA polymerase II promoter"/>
    <property type="evidence" value="ECO:0007669"/>
    <property type="project" value="InterPro"/>
</dbReference>
<sequence>MSYQLYRNTTIGNTLQETLDEFIQSGQVSPQLAQKVLLHFDKAINAAFPARVRSRLTFKAGHLKTYRYCDNVWTIVLKDAEFRETGELIQIDKVKIVACDGKNTQQQQQQAQPTKED</sequence>
<name>A0A6P6Y958_DERPT</name>
<evidence type="ECO:0000256" key="6">
    <source>
        <dbReference type="PIRNR" id="PIRNR009415"/>
    </source>
</evidence>
<evidence type="ECO:0000259" key="8">
    <source>
        <dbReference type="Pfam" id="PF02751"/>
    </source>
</evidence>
<dbReference type="FunCoup" id="A0A6P6Y958">
    <property type="interactions" value="1382"/>
</dbReference>
<feature type="domain" description="Transcription initiation factor IIA gamma subunit N-terminal" evidence="7">
    <location>
        <begin position="2"/>
        <end position="47"/>
    </location>
</feature>
<dbReference type="CDD" id="cd10014">
    <property type="entry name" value="TFIIA_gamma_C"/>
    <property type="match status" value="1"/>
</dbReference>
<dbReference type="Pfam" id="PF02268">
    <property type="entry name" value="TFIIA_gamma_N"/>
    <property type="match status" value="1"/>
</dbReference>
<evidence type="ECO:0000313" key="9">
    <source>
        <dbReference type="Proteomes" id="UP000515146"/>
    </source>
</evidence>
<dbReference type="SUPFAM" id="SSF47396">
    <property type="entry name" value="Transcription factor IIA (TFIIA), alpha-helical domain"/>
    <property type="match status" value="1"/>
</dbReference>